<feature type="compositionally biased region" description="Polar residues" evidence="17">
    <location>
        <begin position="1283"/>
        <end position="1299"/>
    </location>
</feature>
<evidence type="ECO:0000256" key="1">
    <source>
        <dbReference type="ARBA" id="ARBA00004123"/>
    </source>
</evidence>
<keyword evidence="7" id="KW-0808">Transferase</keyword>
<dbReference type="GO" id="GO:0005737">
    <property type="term" value="C:cytoplasm"/>
    <property type="evidence" value="ECO:0007669"/>
    <property type="project" value="UniProtKB-SubCell"/>
</dbReference>
<feature type="compositionally biased region" description="Basic and acidic residues" evidence="17">
    <location>
        <begin position="971"/>
        <end position="987"/>
    </location>
</feature>
<dbReference type="GO" id="GO:0035556">
    <property type="term" value="P:intracellular signal transduction"/>
    <property type="evidence" value="ECO:0007669"/>
    <property type="project" value="TreeGrafter"/>
</dbReference>
<evidence type="ECO:0000256" key="12">
    <source>
        <dbReference type="ARBA" id="ARBA00023242"/>
    </source>
</evidence>
<feature type="region of interest" description="Disordered" evidence="17">
    <location>
        <begin position="1443"/>
        <end position="1504"/>
    </location>
</feature>
<name>A0A8C4RBE9_EPTBU</name>
<feature type="region of interest" description="Disordered" evidence="17">
    <location>
        <begin position="1190"/>
        <end position="1209"/>
    </location>
</feature>
<feature type="binding site" evidence="15">
    <location>
        <position position="160"/>
    </location>
    <ligand>
        <name>ATP</name>
        <dbReference type="ChEBI" id="CHEBI:30616"/>
    </ligand>
</feature>
<feature type="compositionally biased region" description="Pro residues" evidence="17">
    <location>
        <begin position="47"/>
        <end position="94"/>
    </location>
</feature>
<evidence type="ECO:0000256" key="15">
    <source>
        <dbReference type="PROSITE-ProRule" id="PRU10141"/>
    </source>
</evidence>
<reference evidence="19" key="1">
    <citation type="submission" date="2025-08" db="UniProtKB">
        <authorList>
            <consortium name="Ensembl"/>
        </authorList>
    </citation>
    <scope>IDENTIFICATION</scope>
</reference>
<dbReference type="PANTHER" id="PTHR47634">
    <property type="entry name" value="PROTEIN KINASE DOMAIN-CONTAINING PROTEIN-RELATED"/>
    <property type="match status" value="1"/>
</dbReference>
<feature type="compositionally biased region" description="Acidic residues" evidence="17">
    <location>
        <begin position="100"/>
        <end position="111"/>
    </location>
</feature>
<evidence type="ECO:0000256" key="3">
    <source>
        <dbReference type="ARBA" id="ARBA00012513"/>
    </source>
</evidence>
<evidence type="ECO:0000313" key="20">
    <source>
        <dbReference type="Proteomes" id="UP000694388"/>
    </source>
</evidence>
<feature type="region of interest" description="Disordered" evidence="17">
    <location>
        <begin position="963"/>
        <end position="988"/>
    </location>
</feature>
<keyword evidence="11 15" id="KW-0067">ATP-binding</keyword>
<proteinExistence type="predicted"/>
<feature type="compositionally biased region" description="Low complexity" evidence="17">
    <location>
        <begin position="1460"/>
        <end position="1504"/>
    </location>
</feature>
<dbReference type="InterPro" id="IPR011009">
    <property type="entry name" value="Kinase-like_dom_sf"/>
</dbReference>
<dbReference type="GO" id="GO:0005524">
    <property type="term" value="F:ATP binding"/>
    <property type="evidence" value="ECO:0007669"/>
    <property type="project" value="UniProtKB-UniRule"/>
</dbReference>
<comment type="catalytic activity">
    <reaction evidence="13">
        <text>L-threonyl-[protein] + ATP = O-phospho-L-threonyl-[protein] + ADP + H(+)</text>
        <dbReference type="Rhea" id="RHEA:46608"/>
        <dbReference type="Rhea" id="RHEA-COMP:11060"/>
        <dbReference type="Rhea" id="RHEA-COMP:11605"/>
        <dbReference type="ChEBI" id="CHEBI:15378"/>
        <dbReference type="ChEBI" id="CHEBI:30013"/>
        <dbReference type="ChEBI" id="CHEBI:30616"/>
        <dbReference type="ChEBI" id="CHEBI:61977"/>
        <dbReference type="ChEBI" id="CHEBI:456216"/>
        <dbReference type="EC" id="2.7.11.1"/>
    </reaction>
</comment>
<feature type="compositionally biased region" description="Basic and acidic residues" evidence="17">
    <location>
        <begin position="373"/>
        <end position="382"/>
    </location>
</feature>
<dbReference type="FunFam" id="3.30.200.20:FF:000163">
    <property type="entry name" value="SRSF protein kinase 2 isoform X1"/>
    <property type="match status" value="1"/>
</dbReference>
<keyword evidence="20" id="KW-1185">Reference proteome</keyword>
<feature type="coiled-coil region" evidence="16">
    <location>
        <begin position="1137"/>
        <end position="1167"/>
    </location>
</feature>
<dbReference type="Ensembl" id="ENSEBUT00000028468.1">
    <property type="protein sequence ID" value="ENSEBUP00000027892.1"/>
    <property type="gene ID" value="ENSEBUG00000017048.1"/>
</dbReference>
<feature type="region of interest" description="Disordered" evidence="17">
    <location>
        <begin position="354"/>
        <end position="382"/>
    </location>
</feature>
<dbReference type="PROSITE" id="PS00107">
    <property type="entry name" value="PROTEIN_KINASE_ATP"/>
    <property type="match status" value="1"/>
</dbReference>
<feature type="compositionally biased region" description="Basic residues" evidence="17">
    <location>
        <begin position="14"/>
        <end position="29"/>
    </location>
</feature>
<dbReference type="GO" id="GO:0050684">
    <property type="term" value="P:regulation of mRNA processing"/>
    <property type="evidence" value="ECO:0007669"/>
    <property type="project" value="TreeGrafter"/>
</dbReference>
<keyword evidence="16" id="KW-0175">Coiled coil</keyword>
<keyword evidence="5" id="KW-0723">Serine/threonine-protein kinase</keyword>
<protein>
    <recommendedName>
        <fullName evidence="3">non-specific serine/threonine protein kinase</fullName>
        <ecNumber evidence="3">2.7.11.1</ecNumber>
    </recommendedName>
</protein>
<dbReference type="Gene3D" id="1.10.510.10">
    <property type="entry name" value="Transferase(Phosphotransferase) domain 1"/>
    <property type="match status" value="2"/>
</dbReference>
<organism evidence="19 20">
    <name type="scientific">Eptatretus burgeri</name>
    <name type="common">Inshore hagfish</name>
    <dbReference type="NCBI Taxonomy" id="7764"/>
    <lineage>
        <taxon>Eukaryota</taxon>
        <taxon>Metazoa</taxon>
        <taxon>Chordata</taxon>
        <taxon>Craniata</taxon>
        <taxon>Vertebrata</taxon>
        <taxon>Cyclostomata</taxon>
        <taxon>Myxini</taxon>
        <taxon>Myxiniformes</taxon>
        <taxon>Myxinidae</taxon>
        <taxon>Eptatretinae</taxon>
        <taxon>Eptatretus</taxon>
    </lineage>
</organism>
<dbReference type="GeneTree" id="ENSGT00940000154795"/>
<dbReference type="InterPro" id="IPR051334">
    <property type="entry name" value="SRPK"/>
</dbReference>
<feature type="compositionally biased region" description="Basic and acidic residues" evidence="17">
    <location>
        <begin position="1227"/>
        <end position="1268"/>
    </location>
</feature>
<dbReference type="PROSITE" id="PS00108">
    <property type="entry name" value="PROTEIN_KINASE_ST"/>
    <property type="match status" value="1"/>
</dbReference>
<dbReference type="SMART" id="SM00220">
    <property type="entry name" value="S_TKc"/>
    <property type="match status" value="1"/>
</dbReference>
<evidence type="ECO:0000313" key="19">
    <source>
        <dbReference type="Ensembl" id="ENSEBUP00000027892.1"/>
    </source>
</evidence>
<evidence type="ECO:0000256" key="5">
    <source>
        <dbReference type="ARBA" id="ARBA00022527"/>
    </source>
</evidence>
<feature type="region of interest" description="Disordered" evidence="17">
    <location>
        <begin position="1218"/>
        <end position="1310"/>
    </location>
</feature>
<evidence type="ECO:0000256" key="6">
    <source>
        <dbReference type="ARBA" id="ARBA00022553"/>
    </source>
</evidence>
<feature type="compositionally biased region" description="Basic and acidic residues" evidence="17">
    <location>
        <begin position="1190"/>
        <end position="1204"/>
    </location>
</feature>
<keyword evidence="6" id="KW-0597">Phosphoprotein</keyword>
<feature type="region of interest" description="Disordered" evidence="17">
    <location>
        <begin position="1522"/>
        <end position="1545"/>
    </location>
</feature>
<dbReference type="InterPro" id="IPR008271">
    <property type="entry name" value="Ser/Thr_kinase_AS"/>
</dbReference>
<feature type="region of interest" description="Disordered" evidence="17">
    <location>
        <begin position="1"/>
        <end position="115"/>
    </location>
</feature>
<evidence type="ECO:0000259" key="18">
    <source>
        <dbReference type="PROSITE" id="PS50011"/>
    </source>
</evidence>
<keyword evidence="9" id="KW-0418">Kinase</keyword>
<evidence type="ECO:0000256" key="8">
    <source>
        <dbReference type="ARBA" id="ARBA00022741"/>
    </source>
</evidence>
<feature type="compositionally biased region" description="Low complexity" evidence="17">
    <location>
        <begin position="519"/>
        <end position="538"/>
    </location>
</feature>
<evidence type="ECO:0000256" key="7">
    <source>
        <dbReference type="ARBA" id="ARBA00022679"/>
    </source>
</evidence>
<reference evidence="19" key="2">
    <citation type="submission" date="2025-09" db="UniProtKB">
        <authorList>
            <consortium name="Ensembl"/>
        </authorList>
    </citation>
    <scope>IDENTIFICATION</scope>
</reference>
<feature type="region of interest" description="Disordered" evidence="17">
    <location>
        <begin position="447"/>
        <end position="466"/>
    </location>
</feature>
<keyword evidence="4" id="KW-0963">Cytoplasm</keyword>
<evidence type="ECO:0000256" key="2">
    <source>
        <dbReference type="ARBA" id="ARBA00004496"/>
    </source>
</evidence>
<dbReference type="FunFam" id="1.10.510.10:FF:000105">
    <property type="entry name" value="SRSF protein kinase 2"/>
    <property type="match status" value="1"/>
</dbReference>
<comment type="catalytic activity">
    <reaction evidence="14">
        <text>L-seryl-[protein] + ATP = O-phospho-L-seryl-[protein] + ADP + H(+)</text>
        <dbReference type="Rhea" id="RHEA:17989"/>
        <dbReference type="Rhea" id="RHEA-COMP:9863"/>
        <dbReference type="Rhea" id="RHEA-COMP:11604"/>
        <dbReference type="ChEBI" id="CHEBI:15378"/>
        <dbReference type="ChEBI" id="CHEBI:29999"/>
        <dbReference type="ChEBI" id="CHEBI:30616"/>
        <dbReference type="ChEBI" id="CHEBI:83421"/>
        <dbReference type="ChEBI" id="CHEBI:456216"/>
        <dbReference type="EC" id="2.7.11.1"/>
    </reaction>
</comment>
<dbReference type="GO" id="GO:0004674">
    <property type="term" value="F:protein serine/threonine kinase activity"/>
    <property type="evidence" value="ECO:0007669"/>
    <property type="project" value="UniProtKB-KW"/>
</dbReference>
<dbReference type="Pfam" id="PF00069">
    <property type="entry name" value="Pkinase"/>
    <property type="match status" value="2"/>
</dbReference>
<keyword evidence="8 15" id="KW-0547">Nucleotide-binding</keyword>
<evidence type="ECO:0000256" key="13">
    <source>
        <dbReference type="ARBA" id="ARBA00047899"/>
    </source>
</evidence>
<evidence type="ECO:0000256" key="17">
    <source>
        <dbReference type="SAM" id="MobiDB-lite"/>
    </source>
</evidence>
<evidence type="ECO:0000256" key="4">
    <source>
        <dbReference type="ARBA" id="ARBA00022490"/>
    </source>
</evidence>
<dbReference type="InterPro" id="IPR000719">
    <property type="entry name" value="Prot_kinase_dom"/>
</dbReference>
<dbReference type="SUPFAM" id="SSF56112">
    <property type="entry name" value="Protein kinase-like (PK-like)"/>
    <property type="match status" value="1"/>
</dbReference>
<keyword evidence="12" id="KW-0539">Nucleus</keyword>
<dbReference type="GO" id="GO:0005634">
    <property type="term" value="C:nucleus"/>
    <property type="evidence" value="ECO:0007669"/>
    <property type="project" value="UniProtKB-SubCell"/>
</dbReference>
<dbReference type="GO" id="GO:0000245">
    <property type="term" value="P:spliceosomal complex assembly"/>
    <property type="evidence" value="ECO:0007669"/>
    <property type="project" value="TreeGrafter"/>
</dbReference>
<feature type="domain" description="Protein kinase" evidence="18">
    <location>
        <begin position="131"/>
        <end position="429"/>
    </location>
</feature>
<evidence type="ECO:0000256" key="11">
    <source>
        <dbReference type="ARBA" id="ARBA00022840"/>
    </source>
</evidence>
<evidence type="ECO:0000256" key="9">
    <source>
        <dbReference type="ARBA" id="ARBA00022777"/>
    </source>
</evidence>
<keyword evidence="10" id="KW-0221">Differentiation</keyword>
<feature type="domain" description="Protein kinase" evidence="18">
    <location>
        <begin position="1326"/>
        <end position="1729"/>
    </location>
</feature>
<evidence type="ECO:0000256" key="10">
    <source>
        <dbReference type="ARBA" id="ARBA00022782"/>
    </source>
</evidence>
<evidence type="ECO:0000256" key="16">
    <source>
        <dbReference type="SAM" id="Coils"/>
    </source>
</evidence>
<sequence>MPEGIKLPGGTPVKVRKRRHHKKKGKPMKRTNPEQNADRLLKSVLSSPPPSAPPPPPQSAPPPPPSAPPPPPPSAPPPPSTPPPLLFPPPPPHLFPEETLGSDDEEQEDPNDYCKGGYHPVRIGDLFNGRYHVVRKLGWGHFSTVWLCWDLQCKRFVAMKVVKSAQHYTETALDEIKLLKCVRDSDPTDPNRGRVVQLLDDFKISGINGTHVCMVFEVLGHHLLKWIIKSNYQGLPITCVKNIIRQVLEGLNYLHTKCQIIHTDVKPENILLCVEEPYVRQLAADAAQWLKAGVQPPSGSAVSTAPQDRLVGKMSKNKKKKMKKKQKRQAELLSLRMQDIQGMEHETDIAHDTQTAHEAPKSSSFWSAACDGQSEKNPDMDEHCNEVEDGKDFSDDGTAHSMPMGECGGSSSETRPALATTLQKWHATNELRMQSGQMELVDTVLNGSQDLQEPRPPVESSRDSGVDEEMTVDERGALHSTSSCAQVCKQESLASFPQCILETVPTTSQQSSTKQTISVACPSSTPHTPHAPTVPVHSMSPPHPINLQCTTHPLSHASSLIPSLSFPTRTFPPSPFLPPGLNLPAATSQPPAVLPLTLTALPAANMLDSELPPFSCAPPAASSFASHPSIQTTSKFQPPPMSTAIPPAIALSDSLATPLVTMPPTVSLFPFCTTSTPFVFAHSHPLISLPPVTYGLPAAAHNTVVSILPPGATVLPSIVKETSVLEANNLIINGDVCMVSGHKEEMREEKEEKGMDINELSGRNEMQHGKTQMQESFNTVEQDDICEDYDERTSISVVSHKEIKGGEKFTVSEVQKEKVQGFFVEKGQEAGVHLELTRRISVCSENVKEHDVCMEEAGMGGVNAGDAGMGAGADQFRETGTDMEMLVEGATAAKKDGDETKKAREAIAGTEEAAAGMEWGSGTGAGIERGGGAIGVKRGSREDMEMSGKLATKVIGVGADVETHGGAGIERSSETGAHTEKGGETGKEMGGVEMVVEVGTEMSIESGMEWPSVPGEVAKNQGEVDEGAERNGIVDVEKDGVASLEMKGGVGMEKGSGGCMGAEMVNEAGAGVQKVREAGAGTQTSRNAVIGEHTAREAGADDHKANDASAGEQVRETCWRAEKSIEAAEGAKMTKKDKGTEKAIEDAEKEIEAVTDAEKAIEAEEDSEKALEAGEYTERSMVANEDVQNAREADGGAHKTRESSARMQKVSKVAVGMKNREVFAGGQDRKADADTQKDKEVGANVQKDREVGVVVHKDREVGVQKSREVSASTQKDIGHGAGAQNNWESGAGSQESRQAALSADKARDEDRHLDERFQDEYTVEKKLCFAEIGNGMGQIVHVNEDEMLRRANQKKANEFEDKLVTVHQRMQELPNEEVSKTNNVDEDKKQENEQWKEVFRVKPPWLTHLGGFKEFQCPQSSAANSQESFVKCNGHILNGHSNIPASQHYNDSTSQLSECSNFKIPNNSNKSNPNRFSDNSKSQLSGTSGSQFSGSTGSQLSGTSETTFSTFSSSAISEGSTLVDQGEFRPVTRGRTFSEGSSTESQHTCNAADLLVNPLDPRNADKIKVKIADLGNACWVHKHFTEDIQTRQYRALEVLIGAGYGIPADIWSTACMAFELATGDYLFEPHSGEDYSRDEDHVAHIIELLGAIPKHFSLSGKYSREFFNRRGELRHITKLKPWSLLDVLVEKYEWPLEEAARFSDFLQPMLEMIPERRATAAECLQHPWLSGETPNAHTSPEQ</sequence>
<dbReference type="Gene3D" id="3.30.200.20">
    <property type="entry name" value="Phosphorylase Kinase, domain 1"/>
    <property type="match status" value="1"/>
</dbReference>
<dbReference type="InterPro" id="IPR017441">
    <property type="entry name" value="Protein_kinase_ATP_BS"/>
</dbReference>
<accession>A0A8C4RBE9</accession>
<dbReference type="PROSITE" id="PS50011">
    <property type="entry name" value="PROTEIN_KINASE_DOM"/>
    <property type="match status" value="2"/>
</dbReference>
<dbReference type="Proteomes" id="UP000694388">
    <property type="component" value="Unplaced"/>
</dbReference>
<feature type="region of interest" description="Disordered" evidence="17">
    <location>
        <begin position="396"/>
        <end position="416"/>
    </location>
</feature>
<dbReference type="PANTHER" id="PTHR47634:SF9">
    <property type="entry name" value="PROTEIN KINASE DOMAIN-CONTAINING PROTEIN-RELATED"/>
    <property type="match status" value="1"/>
</dbReference>
<dbReference type="FunFam" id="1.10.510.10:FF:000275">
    <property type="entry name" value="SRSF protein kinase 2 isoform X3"/>
    <property type="match status" value="1"/>
</dbReference>
<feature type="region of interest" description="Disordered" evidence="17">
    <location>
        <begin position="519"/>
        <end position="541"/>
    </location>
</feature>
<feature type="compositionally biased region" description="Polar residues" evidence="17">
    <location>
        <begin position="1443"/>
        <end position="1459"/>
    </location>
</feature>
<evidence type="ECO:0000256" key="14">
    <source>
        <dbReference type="ARBA" id="ARBA00048679"/>
    </source>
</evidence>
<comment type="subcellular location">
    <subcellularLocation>
        <location evidence="2">Cytoplasm</location>
    </subcellularLocation>
    <subcellularLocation>
        <location evidence="1">Nucleus</location>
    </subcellularLocation>
</comment>
<dbReference type="EC" id="2.7.11.1" evidence="3"/>
<dbReference type="GO" id="GO:0030154">
    <property type="term" value="P:cell differentiation"/>
    <property type="evidence" value="ECO:0007669"/>
    <property type="project" value="UniProtKB-KW"/>
</dbReference>